<dbReference type="Gene3D" id="3.40.1180.10">
    <property type="entry name" value="Decaprenyl diphosphate synthase-like"/>
    <property type="match status" value="1"/>
</dbReference>
<dbReference type="EC" id="2.5.1.-" evidence="2"/>
<protein>
    <recommendedName>
        <fullName evidence="2">Isoprenyl transferase</fullName>
        <ecNumber evidence="2">2.5.1.-</ecNumber>
    </recommendedName>
</protein>
<feature type="binding site" evidence="2">
    <location>
        <position position="85"/>
    </location>
    <ligand>
        <name>substrate</name>
    </ligand>
</feature>
<dbReference type="SUPFAM" id="SSF64005">
    <property type="entry name" value="Undecaprenyl diphosphate synthase"/>
    <property type="match status" value="1"/>
</dbReference>
<dbReference type="Proteomes" id="UP000676409">
    <property type="component" value="Chromosome"/>
</dbReference>
<dbReference type="GO" id="GO:0016094">
    <property type="term" value="P:polyprenol biosynthetic process"/>
    <property type="evidence" value="ECO:0007669"/>
    <property type="project" value="TreeGrafter"/>
</dbReference>
<feature type="binding site" evidence="2">
    <location>
        <position position="47"/>
    </location>
    <ligand>
        <name>substrate</name>
    </ligand>
</feature>
<dbReference type="InterPro" id="IPR018520">
    <property type="entry name" value="UPP_synth-like_CS"/>
</dbReference>
<comment type="function">
    <text evidence="2">Catalyzes the condensation of isopentenyl diphosphate (IPP) with allylic pyrophosphates generating different type of terpenoids.</text>
</comment>
<feature type="binding site" evidence="2">
    <location>
        <position position="34"/>
    </location>
    <ligand>
        <name>Mg(2+)</name>
        <dbReference type="ChEBI" id="CHEBI:18420"/>
    </ligand>
</feature>
<keyword evidence="4" id="KW-1185">Reference proteome</keyword>
<accession>A0A975IV83</accession>
<sequence>MSPPQGAKSAAKAASQASSDASAWRPIHVAIIMDGNGRWAKARGLPRALGHRSGVNALKRTVEAAPKAGIDRLTVFGFSTENWRRPIAEVAELMNLLKSYVESDLDRLEREGVRLRVIGRRTGLAPDILEIIERAERRTTKNDQFLLQVAFNYGGQADIADAARRLAEQVKAGTLEPDRIDETAFERELSTADAGAPDLIIRTSGEKRLSNFLLWEAAYAELVFQDVLWPDYGPAHLTAAVEEFRRRDRRYGGTGVDDVLATA</sequence>
<proteinExistence type="inferred from homology"/>
<feature type="binding site" evidence="2">
    <location>
        <position position="51"/>
    </location>
    <ligand>
        <name>substrate</name>
    </ligand>
</feature>
<feature type="binding site" evidence="2">
    <location>
        <position position="202"/>
    </location>
    <ligand>
        <name>substrate</name>
    </ligand>
</feature>
<evidence type="ECO:0000256" key="1">
    <source>
        <dbReference type="ARBA" id="ARBA00022679"/>
    </source>
</evidence>
<dbReference type="InterPro" id="IPR001441">
    <property type="entry name" value="UPP_synth-like"/>
</dbReference>
<dbReference type="EMBL" id="CP073078">
    <property type="protein sequence ID" value="QUD88515.1"/>
    <property type="molecule type" value="Genomic_DNA"/>
</dbReference>
<dbReference type="Pfam" id="PF01255">
    <property type="entry name" value="Prenyltransf"/>
    <property type="match status" value="1"/>
</dbReference>
<evidence type="ECO:0000313" key="4">
    <source>
        <dbReference type="Proteomes" id="UP000676409"/>
    </source>
</evidence>
<dbReference type="InterPro" id="IPR036424">
    <property type="entry name" value="UPP_synth-like_sf"/>
</dbReference>
<comment type="similarity">
    <text evidence="2">Belongs to the UPP synthase family.</text>
</comment>
<dbReference type="AlphaFoldDB" id="A0A975IV83"/>
<keyword evidence="1 2" id="KW-0808">Transferase</keyword>
<feature type="binding site" evidence="2">
    <location>
        <position position="221"/>
    </location>
    <ligand>
        <name>Mg(2+)</name>
        <dbReference type="ChEBI" id="CHEBI:18420"/>
    </ligand>
</feature>
<dbReference type="CDD" id="cd00475">
    <property type="entry name" value="Cis_IPPS"/>
    <property type="match status" value="1"/>
</dbReference>
<feature type="binding site" evidence="2">
    <location>
        <begin position="35"/>
        <end position="38"/>
    </location>
    <ligand>
        <name>substrate</name>
    </ligand>
</feature>
<feature type="binding site" evidence="2">
    <location>
        <position position="39"/>
    </location>
    <ligand>
        <name>substrate</name>
    </ligand>
</feature>
<dbReference type="KEGG" id="caul:KCG34_01065"/>
<feature type="binding site" evidence="2">
    <location>
        <begin position="208"/>
        <end position="210"/>
    </location>
    <ligand>
        <name>substrate</name>
    </ligand>
</feature>
<dbReference type="GO" id="GO:0008834">
    <property type="term" value="F:ditrans,polycis-undecaprenyl-diphosphate synthase [(2E,6E)-farnesyl-diphosphate specific] activity"/>
    <property type="evidence" value="ECO:0007669"/>
    <property type="project" value="TreeGrafter"/>
</dbReference>
<evidence type="ECO:0000256" key="2">
    <source>
        <dbReference type="HAMAP-Rule" id="MF_01139"/>
    </source>
</evidence>
<dbReference type="PROSITE" id="PS01066">
    <property type="entry name" value="UPP_SYNTHASE"/>
    <property type="match status" value="1"/>
</dbReference>
<dbReference type="FunFam" id="3.40.1180.10:FF:000001">
    <property type="entry name" value="(2E,6E)-farnesyl-diphosphate-specific ditrans,polycis-undecaprenyl-diphosphate synthase"/>
    <property type="match status" value="1"/>
</dbReference>
<feature type="active site" evidence="2">
    <location>
        <position position="34"/>
    </location>
</feature>
<feature type="active site" description="Proton acceptor" evidence="2">
    <location>
        <position position="82"/>
    </location>
</feature>
<comment type="subunit">
    <text evidence="2">Homodimer.</text>
</comment>
<dbReference type="GO" id="GO:0000287">
    <property type="term" value="F:magnesium ion binding"/>
    <property type="evidence" value="ECO:0007669"/>
    <property type="project" value="UniProtKB-UniRule"/>
</dbReference>
<dbReference type="HAMAP" id="MF_01139">
    <property type="entry name" value="ISPT"/>
    <property type="match status" value="1"/>
</dbReference>
<keyword evidence="2" id="KW-0479">Metal-binding</keyword>
<organism evidence="3 4">
    <name type="scientific">Phenylobacterium montanum</name>
    <dbReference type="NCBI Taxonomy" id="2823693"/>
    <lineage>
        <taxon>Bacteria</taxon>
        <taxon>Pseudomonadati</taxon>
        <taxon>Pseudomonadota</taxon>
        <taxon>Alphaproteobacteria</taxon>
        <taxon>Caulobacterales</taxon>
        <taxon>Caulobacteraceae</taxon>
        <taxon>Phenylobacterium</taxon>
    </lineage>
</organism>
<dbReference type="PANTHER" id="PTHR10291">
    <property type="entry name" value="DEHYDRODOLICHYL DIPHOSPHATE SYNTHASE FAMILY MEMBER"/>
    <property type="match status" value="1"/>
</dbReference>
<name>A0A975IV83_9CAUL</name>
<feature type="binding site" evidence="2">
    <location>
        <begin position="79"/>
        <end position="81"/>
    </location>
    <ligand>
        <name>substrate</name>
    </ligand>
</feature>
<dbReference type="NCBIfam" id="TIGR00055">
    <property type="entry name" value="uppS"/>
    <property type="match status" value="1"/>
</dbReference>
<gene>
    <name evidence="3" type="primary">uppS</name>
    <name evidence="3" type="ORF">KCG34_01065</name>
</gene>
<dbReference type="GO" id="GO:0005829">
    <property type="term" value="C:cytosol"/>
    <property type="evidence" value="ECO:0007669"/>
    <property type="project" value="TreeGrafter"/>
</dbReference>
<comment type="cofactor">
    <cofactor evidence="2">
        <name>Mg(2+)</name>
        <dbReference type="ChEBI" id="CHEBI:18420"/>
    </cofactor>
    <text evidence="2">Binds 2 magnesium ions per subunit.</text>
</comment>
<evidence type="ECO:0000313" key="3">
    <source>
        <dbReference type="EMBL" id="QUD88515.1"/>
    </source>
</evidence>
<keyword evidence="2" id="KW-0460">Magnesium</keyword>
<dbReference type="PANTHER" id="PTHR10291:SF0">
    <property type="entry name" value="DEHYDRODOLICHYL DIPHOSPHATE SYNTHASE 2"/>
    <property type="match status" value="1"/>
</dbReference>
<feature type="binding site" evidence="2">
    <location>
        <position position="83"/>
    </location>
    <ligand>
        <name>substrate</name>
    </ligand>
</feature>
<reference evidence="3" key="1">
    <citation type="submission" date="2021-04" db="EMBL/GenBank/DDBJ databases">
        <title>The complete genome sequence of Caulobacter sp. S6.</title>
        <authorList>
            <person name="Tang Y."/>
            <person name="Ouyang W."/>
            <person name="Liu Q."/>
            <person name="Huang B."/>
            <person name="Guo Z."/>
            <person name="Lei P."/>
        </authorList>
    </citation>
    <scope>NUCLEOTIDE SEQUENCE</scope>
    <source>
        <strain evidence="3">S6</strain>
    </source>
</reference>